<keyword evidence="1" id="KW-1133">Transmembrane helix</keyword>
<dbReference type="Proteomes" id="UP000265566">
    <property type="component" value="Chromosome 7"/>
</dbReference>
<reference evidence="2 5" key="2">
    <citation type="journal article" date="2014" name="BMC Genomics">
        <title>An improved genome release (version Mt4.0) for the model legume Medicago truncatula.</title>
        <authorList>
            <person name="Tang H."/>
            <person name="Krishnakumar V."/>
            <person name="Bidwell S."/>
            <person name="Rosen B."/>
            <person name="Chan A."/>
            <person name="Zhou S."/>
            <person name="Gentzbittel L."/>
            <person name="Childs K.L."/>
            <person name="Yandell M."/>
            <person name="Gundlach H."/>
            <person name="Mayer K.F."/>
            <person name="Schwartz D.C."/>
            <person name="Town C.D."/>
        </authorList>
    </citation>
    <scope>GENOME REANNOTATION</scope>
    <source>
        <strain evidence="2">A17</strain>
        <strain evidence="4 5">cv. Jemalong A17</strain>
    </source>
</reference>
<proteinExistence type="predicted"/>
<feature type="transmembrane region" description="Helical" evidence="1">
    <location>
        <begin position="6"/>
        <end position="24"/>
    </location>
</feature>
<sequence>MASTYSIVLLLLEMMMVTTFVGAGKSNMFGYPDQYPVDPEDDWIDLLYDPAEMKARLLPIYDPEEDLSDFDSLH</sequence>
<dbReference type="Proteomes" id="UP000002051">
    <property type="component" value="Unassembled WGS sequence"/>
</dbReference>
<evidence type="ECO:0000313" key="5">
    <source>
        <dbReference type="Proteomes" id="UP000002051"/>
    </source>
</evidence>
<reference evidence="4" key="3">
    <citation type="submission" date="2015-04" db="UniProtKB">
        <authorList>
            <consortium name="EnsemblPlants"/>
        </authorList>
    </citation>
    <scope>IDENTIFICATION</scope>
    <source>
        <strain evidence="4">cv. Jemalong A17</strain>
    </source>
</reference>
<gene>
    <name evidence="2" type="ordered locus">MTR_7g056527</name>
    <name evidence="3" type="ORF">MtrunA17_Chr7g0236391</name>
</gene>
<name>A0A072U0P1_MEDTR</name>
<organism evidence="2 5">
    <name type="scientific">Medicago truncatula</name>
    <name type="common">Barrel medic</name>
    <name type="synonym">Medicago tribuloides</name>
    <dbReference type="NCBI Taxonomy" id="3880"/>
    <lineage>
        <taxon>Eukaryota</taxon>
        <taxon>Viridiplantae</taxon>
        <taxon>Streptophyta</taxon>
        <taxon>Embryophyta</taxon>
        <taxon>Tracheophyta</taxon>
        <taxon>Spermatophyta</taxon>
        <taxon>Magnoliopsida</taxon>
        <taxon>eudicotyledons</taxon>
        <taxon>Gunneridae</taxon>
        <taxon>Pentapetalae</taxon>
        <taxon>rosids</taxon>
        <taxon>fabids</taxon>
        <taxon>Fabales</taxon>
        <taxon>Fabaceae</taxon>
        <taxon>Papilionoideae</taxon>
        <taxon>50 kb inversion clade</taxon>
        <taxon>NPAAA clade</taxon>
        <taxon>Hologalegina</taxon>
        <taxon>IRL clade</taxon>
        <taxon>Trifolieae</taxon>
        <taxon>Medicago</taxon>
    </lineage>
</organism>
<keyword evidence="1" id="KW-0472">Membrane</keyword>
<dbReference type="Gramene" id="rna40317">
    <property type="protein sequence ID" value="RHN45893.1"/>
    <property type="gene ID" value="gene40317"/>
</dbReference>
<dbReference type="EnsemblPlants" id="KEH22703">
    <property type="protein sequence ID" value="KEH22703"/>
    <property type="gene ID" value="MTR_7g056527"/>
</dbReference>
<dbReference type="HOGENOM" id="CLU_195532_0_0_1"/>
<reference evidence="3" key="5">
    <citation type="journal article" date="2018" name="Nat. Plants">
        <title>Whole-genome landscape of Medicago truncatula symbiotic genes.</title>
        <authorList>
            <person name="Pecrix Y."/>
            <person name="Gamas P."/>
            <person name="Carrere S."/>
        </authorList>
    </citation>
    <scope>NUCLEOTIDE SEQUENCE</scope>
    <source>
        <tissue evidence="3">Leaves</tissue>
    </source>
</reference>
<dbReference type="AlphaFoldDB" id="A0A072U0P1"/>
<keyword evidence="5" id="KW-1185">Reference proteome</keyword>
<evidence type="ECO:0000313" key="6">
    <source>
        <dbReference type="Proteomes" id="UP000265566"/>
    </source>
</evidence>
<evidence type="ECO:0000313" key="4">
    <source>
        <dbReference type="EnsemblPlants" id="KEH22703"/>
    </source>
</evidence>
<dbReference type="EMBL" id="CM001223">
    <property type="protein sequence ID" value="KEH22703.1"/>
    <property type="molecule type" value="Genomic_DNA"/>
</dbReference>
<reference evidence="2 5" key="1">
    <citation type="journal article" date="2011" name="Nature">
        <title>The Medicago genome provides insight into the evolution of rhizobial symbioses.</title>
        <authorList>
            <person name="Young N.D."/>
            <person name="Debelle F."/>
            <person name="Oldroyd G.E."/>
            <person name="Geurts R."/>
            <person name="Cannon S.B."/>
            <person name="Udvardi M.K."/>
            <person name="Benedito V.A."/>
            <person name="Mayer K.F."/>
            <person name="Gouzy J."/>
            <person name="Schoof H."/>
            <person name="Van de Peer Y."/>
            <person name="Proost S."/>
            <person name="Cook D.R."/>
            <person name="Meyers B.C."/>
            <person name="Spannagl M."/>
            <person name="Cheung F."/>
            <person name="De Mita S."/>
            <person name="Krishnakumar V."/>
            <person name="Gundlach H."/>
            <person name="Zhou S."/>
            <person name="Mudge J."/>
            <person name="Bharti A.K."/>
            <person name="Murray J.D."/>
            <person name="Naoumkina M.A."/>
            <person name="Rosen B."/>
            <person name="Silverstein K.A."/>
            <person name="Tang H."/>
            <person name="Rombauts S."/>
            <person name="Zhao P.X."/>
            <person name="Zhou P."/>
            <person name="Barbe V."/>
            <person name="Bardou P."/>
            <person name="Bechner M."/>
            <person name="Bellec A."/>
            <person name="Berger A."/>
            <person name="Berges H."/>
            <person name="Bidwell S."/>
            <person name="Bisseling T."/>
            <person name="Choisne N."/>
            <person name="Couloux A."/>
            <person name="Denny R."/>
            <person name="Deshpande S."/>
            <person name="Dai X."/>
            <person name="Doyle J.J."/>
            <person name="Dudez A.M."/>
            <person name="Farmer A.D."/>
            <person name="Fouteau S."/>
            <person name="Franken C."/>
            <person name="Gibelin C."/>
            <person name="Gish J."/>
            <person name="Goldstein S."/>
            <person name="Gonzalez A.J."/>
            <person name="Green P.J."/>
            <person name="Hallab A."/>
            <person name="Hartog M."/>
            <person name="Hua A."/>
            <person name="Humphray S.J."/>
            <person name="Jeong D.H."/>
            <person name="Jing Y."/>
            <person name="Jocker A."/>
            <person name="Kenton S.M."/>
            <person name="Kim D.J."/>
            <person name="Klee K."/>
            <person name="Lai H."/>
            <person name="Lang C."/>
            <person name="Lin S."/>
            <person name="Macmil S.L."/>
            <person name="Magdelenat G."/>
            <person name="Matthews L."/>
            <person name="McCorrison J."/>
            <person name="Monaghan E.L."/>
            <person name="Mun J.H."/>
            <person name="Najar F.Z."/>
            <person name="Nicholson C."/>
            <person name="Noirot C."/>
            <person name="O'Bleness M."/>
            <person name="Paule C.R."/>
            <person name="Poulain J."/>
            <person name="Prion F."/>
            <person name="Qin B."/>
            <person name="Qu C."/>
            <person name="Retzel E.F."/>
            <person name="Riddle C."/>
            <person name="Sallet E."/>
            <person name="Samain S."/>
            <person name="Samson N."/>
            <person name="Sanders I."/>
            <person name="Saurat O."/>
            <person name="Scarpelli C."/>
            <person name="Schiex T."/>
            <person name="Segurens B."/>
            <person name="Severin A.J."/>
            <person name="Sherrier D.J."/>
            <person name="Shi R."/>
            <person name="Sims S."/>
            <person name="Singer S.R."/>
            <person name="Sinharoy S."/>
            <person name="Sterck L."/>
            <person name="Viollet A."/>
            <person name="Wang B.B."/>
            <person name="Wang K."/>
            <person name="Wang M."/>
            <person name="Wang X."/>
            <person name="Warfsmann J."/>
            <person name="Weissenbach J."/>
            <person name="White D.D."/>
            <person name="White J.D."/>
            <person name="Wiley G.B."/>
            <person name="Wincker P."/>
            <person name="Xing Y."/>
            <person name="Yang L."/>
            <person name="Yao Z."/>
            <person name="Ying F."/>
            <person name="Zhai J."/>
            <person name="Zhou L."/>
            <person name="Zuber A."/>
            <person name="Denarie J."/>
            <person name="Dixon R.A."/>
            <person name="May G.D."/>
            <person name="Schwartz D.C."/>
            <person name="Rogers J."/>
            <person name="Quetier F."/>
            <person name="Town C.D."/>
            <person name="Roe B.A."/>
        </authorList>
    </citation>
    <scope>NUCLEOTIDE SEQUENCE [LARGE SCALE GENOMIC DNA]</scope>
    <source>
        <strain evidence="2">A17</strain>
        <strain evidence="4 5">cv. Jemalong A17</strain>
    </source>
</reference>
<evidence type="ECO:0000256" key="1">
    <source>
        <dbReference type="SAM" id="Phobius"/>
    </source>
</evidence>
<keyword evidence="1" id="KW-0812">Transmembrane</keyword>
<reference evidence="6" key="4">
    <citation type="journal article" date="2018" name="Nat. Plants">
        <title>Whole-genome landscape of Medicago truncatula symbiotic genes.</title>
        <authorList>
            <person name="Pecrix Y."/>
            <person name="Staton S.E."/>
            <person name="Sallet E."/>
            <person name="Lelandais-Briere C."/>
            <person name="Moreau S."/>
            <person name="Carrere S."/>
            <person name="Blein T."/>
            <person name="Jardinaud M.F."/>
            <person name="Latrasse D."/>
            <person name="Zouine M."/>
            <person name="Zahm M."/>
            <person name="Kreplak J."/>
            <person name="Mayjonade B."/>
            <person name="Satge C."/>
            <person name="Perez M."/>
            <person name="Cauet S."/>
            <person name="Marande W."/>
            <person name="Chantry-Darmon C."/>
            <person name="Lopez-Roques C."/>
            <person name="Bouchez O."/>
            <person name="Berard A."/>
            <person name="Debelle F."/>
            <person name="Munos S."/>
            <person name="Bendahmane A."/>
            <person name="Berges H."/>
            <person name="Niebel A."/>
            <person name="Buitink J."/>
            <person name="Frugier F."/>
            <person name="Benhamed M."/>
            <person name="Crespi M."/>
            <person name="Gouzy J."/>
            <person name="Gamas P."/>
        </authorList>
    </citation>
    <scope>NUCLEOTIDE SEQUENCE [LARGE SCALE GENOMIC DNA]</scope>
    <source>
        <strain evidence="6">cv. Jemalong A17</strain>
    </source>
</reference>
<evidence type="ECO:0000313" key="3">
    <source>
        <dbReference type="EMBL" id="RHN45893.1"/>
    </source>
</evidence>
<protein>
    <submittedName>
        <fullName evidence="2">Leguminosin group567 LEED...PEED secreted peptide</fullName>
    </submittedName>
</protein>
<dbReference type="EMBL" id="PSQE01000007">
    <property type="protein sequence ID" value="RHN45893.1"/>
    <property type="molecule type" value="Genomic_DNA"/>
</dbReference>
<evidence type="ECO:0000313" key="2">
    <source>
        <dbReference type="EMBL" id="KEH22703.1"/>
    </source>
</evidence>
<accession>A0A072U0P1</accession>